<keyword evidence="10" id="KW-1185">Reference proteome</keyword>
<dbReference type="EMBL" id="BALE01000016">
    <property type="protein sequence ID" value="GAN54096.1"/>
    <property type="molecule type" value="Genomic_DNA"/>
</dbReference>
<feature type="binding site" evidence="7">
    <location>
        <position position="163"/>
    </location>
    <ligand>
        <name>FMN</name>
        <dbReference type="ChEBI" id="CHEBI:58210"/>
    </ligand>
</feature>
<comment type="caution">
    <text evidence="9">The sequence shown here is derived from an EMBL/GenBank/DDBJ whole genome shotgun (WGS) entry which is preliminary data.</text>
</comment>
<feature type="binding site" evidence="7">
    <location>
        <begin position="338"/>
        <end position="339"/>
    </location>
    <ligand>
        <name>FMN</name>
        <dbReference type="ChEBI" id="CHEBI:58210"/>
    </ligand>
</feature>
<feature type="binding site" evidence="7">
    <location>
        <position position="115"/>
    </location>
    <ligand>
        <name>FMN</name>
        <dbReference type="ChEBI" id="CHEBI:58210"/>
    </ligand>
</feature>
<feature type="binding site" evidence="7">
    <location>
        <position position="172"/>
    </location>
    <ligand>
        <name>glyoxylate</name>
        <dbReference type="ChEBI" id="CHEBI:36655"/>
    </ligand>
</feature>
<dbReference type="InterPro" id="IPR013785">
    <property type="entry name" value="Aldolase_TIM"/>
</dbReference>
<dbReference type="InterPro" id="IPR037396">
    <property type="entry name" value="FMN_HAD"/>
</dbReference>
<feature type="domain" description="FMN hydroxy acid dehydrogenase" evidence="8">
    <location>
        <begin position="7"/>
        <end position="389"/>
    </location>
</feature>
<gene>
    <name evidence="9" type="ORF">Tasa_016_016</name>
</gene>
<dbReference type="CDD" id="cd02809">
    <property type="entry name" value="alpha_hydroxyacid_oxid_FMN"/>
    <property type="match status" value="1"/>
</dbReference>
<evidence type="ECO:0000256" key="3">
    <source>
        <dbReference type="ARBA" id="ARBA00022643"/>
    </source>
</evidence>
<feature type="binding site" evidence="7">
    <location>
        <position position="261"/>
    </location>
    <ligand>
        <name>FMN</name>
        <dbReference type="ChEBI" id="CHEBI:58210"/>
    </ligand>
</feature>
<dbReference type="SUPFAM" id="SSF51395">
    <property type="entry name" value="FMN-linked oxidoreductases"/>
    <property type="match status" value="1"/>
</dbReference>
<dbReference type="PIRSF" id="PIRSF000138">
    <property type="entry name" value="Al-hdrx_acd_dh"/>
    <property type="match status" value="1"/>
</dbReference>
<feature type="binding site" evidence="7">
    <location>
        <position position="283"/>
    </location>
    <ligand>
        <name>FMN</name>
        <dbReference type="ChEBI" id="CHEBI:58210"/>
    </ligand>
</feature>
<evidence type="ECO:0000256" key="1">
    <source>
        <dbReference type="ARBA" id="ARBA00001917"/>
    </source>
</evidence>
<keyword evidence="2 7" id="KW-0285">Flavoprotein</keyword>
<protein>
    <submittedName>
        <fullName evidence="9">L-lactate cytochrome c reductase</fullName>
    </submittedName>
</protein>
<dbReference type="PANTHER" id="PTHR10578">
    <property type="entry name" value="S -2-HYDROXY-ACID OXIDASE-RELATED"/>
    <property type="match status" value="1"/>
</dbReference>
<evidence type="ECO:0000256" key="7">
    <source>
        <dbReference type="PIRSR" id="PIRSR000138-2"/>
    </source>
</evidence>
<dbReference type="AlphaFoldDB" id="A0A0D6MKU0"/>
<feature type="binding site" evidence="7">
    <location>
        <begin position="86"/>
        <end position="88"/>
    </location>
    <ligand>
        <name>FMN</name>
        <dbReference type="ChEBI" id="CHEBI:58210"/>
    </ligand>
</feature>
<feature type="binding site" evidence="7">
    <location>
        <position position="33"/>
    </location>
    <ligand>
        <name>glyoxylate</name>
        <dbReference type="ChEBI" id="CHEBI:36655"/>
    </ligand>
</feature>
<dbReference type="OrthoDB" id="9770452at2"/>
<feature type="binding site" evidence="7">
    <location>
        <position position="285"/>
    </location>
    <ligand>
        <name>glyoxylate</name>
        <dbReference type="ChEBI" id="CHEBI:36655"/>
    </ligand>
</feature>
<dbReference type="Pfam" id="PF01070">
    <property type="entry name" value="FMN_dh"/>
    <property type="match status" value="1"/>
</dbReference>
<feature type="binding site" evidence="7">
    <location>
        <begin position="315"/>
        <end position="319"/>
    </location>
    <ligand>
        <name>FMN</name>
        <dbReference type="ChEBI" id="CHEBI:58210"/>
    </ligand>
</feature>
<dbReference type="GO" id="GO:0010181">
    <property type="term" value="F:FMN binding"/>
    <property type="evidence" value="ECO:0007669"/>
    <property type="project" value="InterPro"/>
</dbReference>
<feature type="binding site" evidence="7">
    <location>
        <position position="137"/>
    </location>
    <ligand>
        <name>glyoxylate</name>
        <dbReference type="ChEBI" id="CHEBI:36655"/>
    </ligand>
</feature>
<dbReference type="RefSeq" id="WP_053053752.1">
    <property type="nucleotide sequence ID" value="NZ_BALE01000016.1"/>
</dbReference>
<evidence type="ECO:0000313" key="10">
    <source>
        <dbReference type="Proteomes" id="UP000032679"/>
    </source>
</evidence>
<reference evidence="9 10" key="1">
    <citation type="submission" date="2012-10" db="EMBL/GenBank/DDBJ databases">
        <title>Genome sequencing of Tanticharoenia sakaeratensis NBRC 103193.</title>
        <authorList>
            <person name="Azuma Y."/>
            <person name="Hadano H."/>
            <person name="Hirakawa H."/>
            <person name="Matsushita K."/>
        </authorList>
    </citation>
    <scope>NUCLEOTIDE SEQUENCE [LARGE SCALE GENOMIC DNA]</scope>
    <source>
        <strain evidence="9 10">NBRC 103193</strain>
    </source>
</reference>
<evidence type="ECO:0000256" key="4">
    <source>
        <dbReference type="ARBA" id="ARBA00023002"/>
    </source>
</evidence>
<proteinExistence type="inferred from homology"/>
<dbReference type="PROSITE" id="PS51349">
    <property type="entry name" value="FMN_HYDROXY_ACID_DH_2"/>
    <property type="match status" value="1"/>
</dbReference>
<dbReference type="STRING" id="1231623.Tasa_016_016"/>
<dbReference type="InterPro" id="IPR012133">
    <property type="entry name" value="Alpha-hydoxy_acid_DH_FMN"/>
</dbReference>
<accession>A0A0D6MKU0</accession>
<evidence type="ECO:0000256" key="6">
    <source>
        <dbReference type="PIRSR" id="PIRSR000138-1"/>
    </source>
</evidence>
<comment type="similarity">
    <text evidence="5">Belongs to the FMN-dependent alpha-hydroxy acid dehydrogenase family.</text>
</comment>
<dbReference type="GO" id="GO:0016491">
    <property type="term" value="F:oxidoreductase activity"/>
    <property type="evidence" value="ECO:0007669"/>
    <property type="project" value="UniProtKB-KW"/>
</dbReference>
<dbReference type="Gene3D" id="3.20.20.70">
    <property type="entry name" value="Aldolase class I"/>
    <property type="match status" value="1"/>
</dbReference>
<keyword evidence="4" id="KW-0560">Oxidoreductase</keyword>
<dbReference type="InterPro" id="IPR000262">
    <property type="entry name" value="FMN-dep_DH"/>
</dbReference>
<evidence type="ECO:0000256" key="2">
    <source>
        <dbReference type="ARBA" id="ARBA00022630"/>
    </source>
</evidence>
<dbReference type="PANTHER" id="PTHR10578:SF107">
    <property type="entry name" value="2-HYDROXYACID OXIDASE 1"/>
    <property type="match status" value="1"/>
</dbReference>
<evidence type="ECO:0000313" key="9">
    <source>
        <dbReference type="EMBL" id="GAN54096.1"/>
    </source>
</evidence>
<evidence type="ECO:0000256" key="5">
    <source>
        <dbReference type="ARBA" id="ARBA00024042"/>
    </source>
</evidence>
<keyword evidence="3 7" id="KW-0288">FMN</keyword>
<comment type="cofactor">
    <cofactor evidence="1">
        <name>FMN</name>
        <dbReference type="ChEBI" id="CHEBI:58210"/>
    </cofactor>
</comment>
<sequence>MSLTTRRRLRDIYQLTDFEAASRRYLPRAVYEYVRNGAGFEVSLRRNRAVFHRYLWKPYRLRDVSQVDPSVILFGERYAQPFGLAPTGGAAMTCFDADKLEAAAAYRHGVFYALSANSLTPLEDIIRINPRTWFAAYLPSDTDIIDGMVDRVAAAGYNVLMVTIDVPVAAQRVAETRAGYTMPIRPKTRAILGGLAHPGWTFGTMGRTILRDRDPRIVNIRPHGGPGLFSSEIGAVGGSSRFTWDHVQRIRDRWRGKLVLKGILRAEDAARAATLGVDGIGISDHGARLLDSTVSPLEVLGEIRRAAGDMTVLVDSGFRCGGDILKARALGADAVMIGRPFLQACAVAGGAGIDRAVTILSREIARDLALLGLTSLPDLGPDLLSDVYTVPFASRDGDER</sequence>
<dbReference type="Proteomes" id="UP000032679">
    <property type="component" value="Unassembled WGS sequence"/>
</dbReference>
<feature type="active site" description="Proton acceptor" evidence="6">
    <location>
        <position position="285"/>
    </location>
</feature>
<evidence type="ECO:0000259" key="8">
    <source>
        <dbReference type="PROSITE" id="PS51349"/>
    </source>
</evidence>
<name>A0A0D6MKU0_9PROT</name>
<organism evidence="9 10">
    <name type="scientific">Tanticharoenia sakaeratensis NBRC 103193</name>
    <dbReference type="NCBI Taxonomy" id="1231623"/>
    <lineage>
        <taxon>Bacteria</taxon>
        <taxon>Pseudomonadati</taxon>
        <taxon>Pseudomonadota</taxon>
        <taxon>Alphaproteobacteria</taxon>
        <taxon>Acetobacterales</taxon>
        <taxon>Acetobacteraceae</taxon>
        <taxon>Tanticharoenia</taxon>
    </lineage>
</organism>
<feature type="binding site" evidence="7">
    <location>
        <position position="288"/>
    </location>
    <ligand>
        <name>glyoxylate</name>
        <dbReference type="ChEBI" id="CHEBI:36655"/>
    </ligand>
</feature>